<dbReference type="EMBL" id="LAZR01028125">
    <property type="protein sequence ID" value="KKL63559.1"/>
    <property type="molecule type" value="Genomic_DNA"/>
</dbReference>
<dbReference type="InterPro" id="IPR013785">
    <property type="entry name" value="Aldolase_TIM"/>
</dbReference>
<evidence type="ECO:0000259" key="6">
    <source>
        <dbReference type="PROSITE" id="PS51918"/>
    </source>
</evidence>
<dbReference type="Pfam" id="PF04055">
    <property type="entry name" value="Radical_SAM"/>
    <property type="match status" value="1"/>
</dbReference>
<dbReference type="SFLD" id="SFLDS00029">
    <property type="entry name" value="Radical_SAM"/>
    <property type="match status" value="2"/>
</dbReference>
<evidence type="ECO:0000256" key="5">
    <source>
        <dbReference type="ARBA" id="ARBA00023014"/>
    </source>
</evidence>
<dbReference type="Gene3D" id="3.20.20.70">
    <property type="entry name" value="Aldolase class I"/>
    <property type="match status" value="1"/>
</dbReference>
<protein>
    <recommendedName>
        <fullName evidence="6">Radical SAM core domain-containing protein</fullName>
    </recommendedName>
</protein>
<dbReference type="GO" id="GO:0051536">
    <property type="term" value="F:iron-sulfur cluster binding"/>
    <property type="evidence" value="ECO:0007669"/>
    <property type="project" value="UniProtKB-KW"/>
</dbReference>
<dbReference type="SMART" id="SM00729">
    <property type="entry name" value="Elp3"/>
    <property type="match status" value="1"/>
</dbReference>
<dbReference type="SFLD" id="SFLDG01082">
    <property type="entry name" value="B12-binding_domain_containing"/>
    <property type="match status" value="1"/>
</dbReference>
<dbReference type="InterPro" id="IPR051198">
    <property type="entry name" value="BchE-like"/>
</dbReference>
<dbReference type="PANTHER" id="PTHR43409">
    <property type="entry name" value="ANAEROBIC MAGNESIUM-PROTOPORPHYRIN IX MONOMETHYL ESTER CYCLASE-RELATED"/>
    <property type="match status" value="1"/>
</dbReference>
<comment type="cofactor">
    <cofactor evidence="1">
        <name>[4Fe-4S] cluster</name>
        <dbReference type="ChEBI" id="CHEBI:49883"/>
    </cofactor>
</comment>
<accession>A0A0F9DPA7</accession>
<evidence type="ECO:0000313" key="7">
    <source>
        <dbReference type="EMBL" id="KKL63559.1"/>
    </source>
</evidence>
<dbReference type="InterPro" id="IPR007197">
    <property type="entry name" value="rSAM"/>
</dbReference>
<dbReference type="InterPro" id="IPR006638">
    <property type="entry name" value="Elp3/MiaA/NifB-like_rSAM"/>
</dbReference>
<name>A0A0F9DPA7_9ZZZZ</name>
<keyword evidence="3" id="KW-0479">Metal-binding</keyword>
<dbReference type="SFLD" id="SFLDG01095">
    <property type="entry name" value="Uncharacterised_Radical_SAM_Su"/>
    <property type="match status" value="1"/>
</dbReference>
<feature type="domain" description="Radical SAM core" evidence="6">
    <location>
        <begin position="187"/>
        <end position="432"/>
    </location>
</feature>
<comment type="caution">
    <text evidence="7">The sequence shown here is derived from an EMBL/GenBank/DDBJ whole genome shotgun (WGS) entry which is preliminary data.</text>
</comment>
<dbReference type="GO" id="GO:0046872">
    <property type="term" value="F:metal ion binding"/>
    <property type="evidence" value="ECO:0007669"/>
    <property type="project" value="UniProtKB-KW"/>
</dbReference>
<dbReference type="InterPro" id="IPR058240">
    <property type="entry name" value="rSAM_sf"/>
</dbReference>
<evidence type="ECO:0000256" key="4">
    <source>
        <dbReference type="ARBA" id="ARBA00023004"/>
    </source>
</evidence>
<evidence type="ECO:0000256" key="3">
    <source>
        <dbReference type="ARBA" id="ARBA00022723"/>
    </source>
</evidence>
<dbReference type="AlphaFoldDB" id="A0A0F9DPA7"/>
<dbReference type="PROSITE" id="PS51918">
    <property type="entry name" value="RADICAL_SAM"/>
    <property type="match status" value="1"/>
</dbReference>
<evidence type="ECO:0000256" key="1">
    <source>
        <dbReference type="ARBA" id="ARBA00001966"/>
    </source>
</evidence>
<dbReference type="SUPFAM" id="SSF102114">
    <property type="entry name" value="Radical SAM enzymes"/>
    <property type="match status" value="1"/>
</dbReference>
<reference evidence="7" key="1">
    <citation type="journal article" date="2015" name="Nature">
        <title>Complex archaea that bridge the gap between prokaryotes and eukaryotes.</title>
        <authorList>
            <person name="Spang A."/>
            <person name="Saw J.H."/>
            <person name="Jorgensen S.L."/>
            <person name="Zaremba-Niedzwiedzka K."/>
            <person name="Martijn J."/>
            <person name="Lind A.E."/>
            <person name="van Eijk R."/>
            <person name="Schleper C."/>
            <person name="Guy L."/>
            <person name="Ettema T.J."/>
        </authorList>
    </citation>
    <scope>NUCLEOTIDE SEQUENCE</scope>
</reference>
<keyword evidence="4" id="KW-0408">Iron</keyword>
<gene>
    <name evidence="7" type="ORF">LCGC14_2173880</name>
</gene>
<dbReference type="PANTHER" id="PTHR43409:SF4">
    <property type="entry name" value="RADICAL SAM SUPERFAMILY PROTEIN"/>
    <property type="match status" value="1"/>
</dbReference>
<keyword evidence="2" id="KW-0949">S-adenosyl-L-methionine</keyword>
<dbReference type="GO" id="GO:0003824">
    <property type="term" value="F:catalytic activity"/>
    <property type="evidence" value="ECO:0007669"/>
    <property type="project" value="InterPro"/>
</dbReference>
<proteinExistence type="predicted"/>
<evidence type="ECO:0000256" key="2">
    <source>
        <dbReference type="ARBA" id="ARBA00022691"/>
    </source>
</evidence>
<sequence length="442" mass="51782">MNPISLFRSQSQSMKKIKLGFIEIPDQADNTSSIHSTIFQLKDITFSQREVVVHFDIEGRFLNIELRKDNTFPIKLLERTFQGIFHLYEDACINLHPDNIEANYYYDYYQEKITNNLLISLELLNQVYAFVKMVIKENIDIQYRTHNEFLRKILYRYSWEGLLRDQARFHKVYTTSITVLPPETRPDINPLFAVIQSTQGCWTHSYSRKSCAFCISFRNVKYREKNLEEILQHIEEVKQFTGAAWKNVKKFFLSDADPLFTKLSSFKLLQSIRNTFLQISSFETFVSTTTILSKTLNMWKELKECGLRRVYWGVESADNETLRILNKPQNQSSLYKAAQLLDKSGINYVIIVMSGIGMLKMNNNLAHVDATSTFIASTNPQYVDISKFESLQGSEIYKSIQKKEYYCPSKEEIEIEHRALIEMILLKNKQCKIRGAYGRQFF</sequence>
<keyword evidence="5" id="KW-0411">Iron-sulfur</keyword>
<organism evidence="7">
    <name type="scientific">marine sediment metagenome</name>
    <dbReference type="NCBI Taxonomy" id="412755"/>
    <lineage>
        <taxon>unclassified sequences</taxon>
        <taxon>metagenomes</taxon>
        <taxon>ecological metagenomes</taxon>
    </lineage>
</organism>